<dbReference type="SUPFAM" id="SSF56796">
    <property type="entry name" value="Dehydroquinate synthase-like"/>
    <property type="match status" value="1"/>
</dbReference>
<dbReference type="FunFam" id="3.40.50.1970:FF:000003">
    <property type="entry name" value="Alcohol dehydrogenase, iron-containing"/>
    <property type="match status" value="1"/>
</dbReference>
<dbReference type="InterPro" id="IPR056798">
    <property type="entry name" value="ADH_Fe_C"/>
</dbReference>
<organism evidence="6 7">
    <name type="scientific">Halarsenatibacter silvermanii</name>
    <dbReference type="NCBI Taxonomy" id="321763"/>
    <lineage>
        <taxon>Bacteria</taxon>
        <taxon>Bacillati</taxon>
        <taxon>Bacillota</taxon>
        <taxon>Clostridia</taxon>
        <taxon>Halanaerobiales</taxon>
        <taxon>Halarsenatibacteraceae</taxon>
        <taxon>Halarsenatibacter</taxon>
    </lineage>
</organism>
<dbReference type="InterPro" id="IPR018211">
    <property type="entry name" value="ADH_Fe_CS"/>
</dbReference>
<name>A0A1G9PVZ2_9FIRM</name>
<evidence type="ECO:0000256" key="2">
    <source>
        <dbReference type="ARBA" id="ARBA00023002"/>
    </source>
</evidence>
<dbReference type="Gene3D" id="3.40.50.1970">
    <property type="match status" value="1"/>
</dbReference>
<accession>A0A1G9PVZ2</accession>
<evidence type="ECO:0000259" key="4">
    <source>
        <dbReference type="Pfam" id="PF00465"/>
    </source>
</evidence>
<dbReference type="RefSeq" id="WP_089760658.1">
    <property type="nucleotide sequence ID" value="NZ_FNGO01000014.1"/>
</dbReference>
<dbReference type="FunFam" id="1.20.1090.10:FF:000001">
    <property type="entry name" value="Aldehyde-alcohol dehydrogenase"/>
    <property type="match status" value="1"/>
</dbReference>
<keyword evidence="2" id="KW-0560">Oxidoreductase</keyword>
<dbReference type="Pfam" id="PF25137">
    <property type="entry name" value="ADH_Fe_C"/>
    <property type="match status" value="1"/>
</dbReference>
<feature type="domain" description="Alcohol dehydrogenase iron-type/glycerol dehydrogenase GldA" evidence="4">
    <location>
        <begin position="11"/>
        <end position="176"/>
    </location>
</feature>
<dbReference type="GO" id="GO:0004022">
    <property type="term" value="F:alcohol dehydrogenase (NAD+) activity"/>
    <property type="evidence" value="ECO:0007669"/>
    <property type="project" value="TreeGrafter"/>
</dbReference>
<evidence type="ECO:0000259" key="5">
    <source>
        <dbReference type="Pfam" id="PF25137"/>
    </source>
</evidence>
<evidence type="ECO:0000313" key="7">
    <source>
        <dbReference type="Proteomes" id="UP000199476"/>
    </source>
</evidence>
<dbReference type="STRING" id="321763.SAMN04488692_11452"/>
<dbReference type="CDD" id="cd08194">
    <property type="entry name" value="Fe-ADH-like"/>
    <property type="match status" value="1"/>
</dbReference>
<dbReference type="AlphaFoldDB" id="A0A1G9PVZ2"/>
<dbReference type="InterPro" id="IPR001670">
    <property type="entry name" value="ADH_Fe/GldA"/>
</dbReference>
<dbReference type="InterPro" id="IPR039697">
    <property type="entry name" value="Alcohol_dehydrogenase_Fe"/>
</dbReference>
<dbReference type="PANTHER" id="PTHR11496">
    <property type="entry name" value="ALCOHOL DEHYDROGENASE"/>
    <property type="match status" value="1"/>
</dbReference>
<proteinExistence type="inferred from homology"/>
<sequence>MEANQFLSVPEIFYGEGALGESQDKLGEMGEKALIVTDHVMEEQGYLEKTEKALEESGVDYAVYKDINTEPKDIHVENGAEIYQDKDCDFLLALGGGSPIDTMKAIGAVLSNPGHIRDYEGLGVIDNDTPPLVAIPTTAGTGSEVTQFTIIHDTRDDVKMLIGDAKLMPDAAVVDPTFTLTVPEEITAATGIDALTHAVEAYTSKNHQPLADNFALSSIERIADNLRKACEDGDDMEARSEMMLGAMEAGMAFNNSSVTIVHGMSRPIGACFHIPHGLSNAVLLEECMKFAVDGAPERFADVAEAMGVNTDDLSVEEAAEKGVEAIGDLCDDIGIPCLCEQGVCEEDFQEKKDKMAKDALDSGSPDNTMKVPDKEDLKEIYDRII</sequence>
<dbReference type="Pfam" id="PF00465">
    <property type="entry name" value="Fe-ADH"/>
    <property type="match status" value="1"/>
</dbReference>
<evidence type="ECO:0000313" key="6">
    <source>
        <dbReference type="EMBL" id="SDM02813.1"/>
    </source>
</evidence>
<feature type="domain" description="Fe-containing alcohol dehydrogenase-like C-terminal" evidence="5">
    <location>
        <begin position="187"/>
        <end position="383"/>
    </location>
</feature>
<dbReference type="PROSITE" id="PS00913">
    <property type="entry name" value="ADH_IRON_1"/>
    <property type="match status" value="1"/>
</dbReference>
<gene>
    <name evidence="6" type="ORF">SAMN04488692_11452</name>
</gene>
<comment type="similarity">
    <text evidence="1">Belongs to the iron-containing alcohol dehydrogenase family.</text>
</comment>
<keyword evidence="7" id="KW-1185">Reference proteome</keyword>
<dbReference type="Gene3D" id="1.20.1090.10">
    <property type="entry name" value="Dehydroquinate synthase-like - alpha domain"/>
    <property type="match status" value="1"/>
</dbReference>
<reference evidence="6 7" key="1">
    <citation type="submission" date="2016-10" db="EMBL/GenBank/DDBJ databases">
        <authorList>
            <person name="de Groot N.N."/>
        </authorList>
    </citation>
    <scope>NUCLEOTIDE SEQUENCE [LARGE SCALE GENOMIC DNA]</scope>
    <source>
        <strain evidence="6 7">SLAS-1</strain>
    </source>
</reference>
<protein>
    <submittedName>
        <fullName evidence="6">1,3-propanediol dehydrogenase</fullName>
    </submittedName>
</protein>
<evidence type="ECO:0000256" key="1">
    <source>
        <dbReference type="ARBA" id="ARBA00007358"/>
    </source>
</evidence>
<dbReference type="GO" id="GO:0046872">
    <property type="term" value="F:metal ion binding"/>
    <property type="evidence" value="ECO:0007669"/>
    <property type="project" value="InterPro"/>
</dbReference>
<dbReference type="EMBL" id="FNGO01000014">
    <property type="protein sequence ID" value="SDM02813.1"/>
    <property type="molecule type" value="Genomic_DNA"/>
</dbReference>
<dbReference type="Proteomes" id="UP000199476">
    <property type="component" value="Unassembled WGS sequence"/>
</dbReference>
<dbReference type="PANTHER" id="PTHR11496:SF102">
    <property type="entry name" value="ALCOHOL DEHYDROGENASE 4"/>
    <property type="match status" value="1"/>
</dbReference>
<keyword evidence="3" id="KW-0520">NAD</keyword>
<evidence type="ECO:0000256" key="3">
    <source>
        <dbReference type="ARBA" id="ARBA00023027"/>
    </source>
</evidence>
<dbReference type="OrthoDB" id="9804734at2"/>